<name>A0A424WK89_ALCXX</name>
<dbReference type="Proteomes" id="UP000285324">
    <property type="component" value="Unassembled WGS sequence"/>
</dbReference>
<dbReference type="OrthoDB" id="9798454at2"/>
<sequence>MHALIVVAHPDPASLTHAVARQVAAGISAADAGLTFEVADLAAEGFDPRFTQPDVALAMGKGDALPEVAAEHARLERADALVLVYPVYWWSFPGLLKGWIDRVFTQGWAYEDTDGKLVKKLQRLDVHLVALGGANQRTYARHGYFGAMKTQIDHGIFGYCGANVVTSELLLPSDAGFPAAHLDAARTLGQKIFSSRAVIREEEVES</sequence>
<dbReference type="Gene3D" id="3.40.50.360">
    <property type="match status" value="1"/>
</dbReference>
<comment type="caution">
    <text evidence="4">The sequence shown here is derived from an EMBL/GenBank/DDBJ whole genome shotgun (WGS) entry which is preliminary data.</text>
</comment>
<dbReference type="RefSeq" id="WP_118931323.1">
    <property type="nucleotide sequence ID" value="NZ_CP061008.1"/>
</dbReference>
<dbReference type="InterPro" id="IPR003680">
    <property type="entry name" value="Flavodoxin_fold"/>
</dbReference>
<evidence type="ECO:0000313" key="5">
    <source>
        <dbReference type="Proteomes" id="UP000285324"/>
    </source>
</evidence>
<evidence type="ECO:0000256" key="2">
    <source>
        <dbReference type="ARBA" id="ARBA00023002"/>
    </source>
</evidence>
<dbReference type="InterPro" id="IPR029039">
    <property type="entry name" value="Flavoprotein-like_sf"/>
</dbReference>
<organism evidence="4 5">
    <name type="scientific">Alcaligenes xylosoxydans xylosoxydans</name>
    <name type="common">Achromobacter xylosoxidans</name>
    <dbReference type="NCBI Taxonomy" id="85698"/>
    <lineage>
        <taxon>Bacteria</taxon>
        <taxon>Pseudomonadati</taxon>
        <taxon>Pseudomonadota</taxon>
        <taxon>Betaproteobacteria</taxon>
        <taxon>Burkholderiales</taxon>
        <taxon>Alcaligenaceae</taxon>
        <taxon>Achromobacter</taxon>
    </lineage>
</organism>
<evidence type="ECO:0000259" key="3">
    <source>
        <dbReference type="Pfam" id="PF02525"/>
    </source>
</evidence>
<dbReference type="GO" id="GO:0003955">
    <property type="term" value="F:NAD(P)H dehydrogenase (quinone) activity"/>
    <property type="evidence" value="ECO:0007669"/>
    <property type="project" value="TreeGrafter"/>
</dbReference>
<dbReference type="Pfam" id="PF02525">
    <property type="entry name" value="Flavodoxin_2"/>
    <property type="match status" value="1"/>
</dbReference>
<dbReference type="SUPFAM" id="SSF52218">
    <property type="entry name" value="Flavoproteins"/>
    <property type="match status" value="1"/>
</dbReference>
<feature type="domain" description="Flavodoxin-like fold" evidence="3">
    <location>
        <begin position="1"/>
        <end position="174"/>
    </location>
</feature>
<keyword evidence="2" id="KW-0560">Oxidoreductase</keyword>
<comment type="similarity">
    <text evidence="1">Belongs to the NAD(P)H dehydrogenase (quinone) family.</text>
</comment>
<reference evidence="4 5" key="1">
    <citation type="submission" date="2018-08" db="EMBL/GenBank/DDBJ databases">
        <title>Achromobacter xylosoxidans Genome sequencing and assembly.</title>
        <authorList>
            <person name="Wang R."/>
            <person name="Rensing C."/>
            <person name="Li Y."/>
        </authorList>
    </citation>
    <scope>NUCLEOTIDE SEQUENCE [LARGE SCALE GENOMIC DNA]</scope>
    <source>
        <strain evidence="4 5">GD003A</strain>
    </source>
</reference>
<dbReference type="EMBL" id="QVXO01000001">
    <property type="protein sequence ID" value="RPJ93705.1"/>
    <property type="molecule type" value="Genomic_DNA"/>
</dbReference>
<protein>
    <submittedName>
        <fullName evidence="4">Flavodoxin family protein</fullName>
    </submittedName>
</protein>
<dbReference type="InterPro" id="IPR051545">
    <property type="entry name" value="NAD(P)H_dehydrogenase_qn"/>
</dbReference>
<accession>A0A424WK89</accession>
<proteinExistence type="inferred from homology"/>
<dbReference type="PANTHER" id="PTHR10204">
    <property type="entry name" value="NAD P H OXIDOREDUCTASE-RELATED"/>
    <property type="match status" value="1"/>
</dbReference>
<gene>
    <name evidence="4" type="ORF">DY367_00340</name>
</gene>
<evidence type="ECO:0000256" key="1">
    <source>
        <dbReference type="ARBA" id="ARBA00006252"/>
    </source>
</evidence>
<dbReference type="GO" id="GO:0005829">
    <property type="term" value="C:cytosol"/>
    <property type="evidence" value="ECO:0007669"/>
    <property type="project" value="TreeGrafter"/>
</dbReference>
<evidence type="ECO:0000313" key="4">
    <source>
        <dbReference type="EMBL" id="RPJ93705.1"/>
    </source>
</evidence>
<dbReference type="AlphaFoldDB" id="A0A424WK89"/>
<dbReference type="PANTHER" id="PTHR10204:SF34">
    <property type="entry name" value="NAD(P)H DEHYDROGENASE [QUINONE] 1 ISOFORM 1"/>
    <property type="match status" value="1"/>
</dbReference>